<protein>
    <submittedName>
        <fullName evidence="7">EamA domain-containing membrane protein RarD</fullName>
    </submittedName>
</protein>
<feature type="domain" description="EamA" evidence="6">
    <location>
        <begin position="163"/>
        <end position="296"/>
    </location>
</feature>
<keyword evidence="3 5" id="KW-1133">Transmembrane helix</keyword>
<reference evidence="7 8" key="1">
    <citation type="submission" date="2018-08" db="EMBL/GenBank/DDBJ databases">
        <title>Genomic Encyclopedia of Archaeal and Bacterial Type Strains, Phase II (KMG-II): from individual species to whole genera.</title>
        <authorList>
            <person name="Goeker M."/>
        </authorList>
    </citation>
    <scope>NUCLEOTIDE SEQUENCE [LARGE SCALE GENOMIC DNA]</scope>
    <source>
        <strain evidence="7 8">DSM 5002</strain>
    </source>
</reference>
<dbReference type="EMBL" id="QXDF01000001">
    <property type="protein sequence ID" value="RIA56878.1"/>
    <property type="molecule type" value="Genomic_DNA"/>
</dbReference>
<dbReference type="InterPro" id="IPR037185">
    <property type="entry name" value="EmrE-like"/>
</dbReference>
<gene>
    <name evidence="7" type="ORF">BXY53_1991</name>
</gene>
<feature type="transmembrane region" description="Helical" evidence="5">
    <location>
        <begin position="42"/>
        <end position="61"/>
    </location>
</feature>
<evidence type="ECO:0000259" key="6">
    <source>
        <dbReference type="Pfam" id="PF00892"/>
    </source>
</evidence>
<comment type="caution">
    <text evidence="7">The sequence shown here is derived from an EMBL/GenBank/DDBJ whole genome shotgun (WGS) entry which is preliminary data.</text>
</comment>
<feature type="transmembrane region" description="Helical" evidence="5">
    <location>
        <begin position="191"/>
        <end position="212"/>
    </location>
</feature>
<dbReference type="OrthoDB" id="9810556at2"/>
<dbReference type="PANTHER" id="PTHR32322">
    <property type="entry name" value="INNER MEMBRANE TRANSPORTER"/>
    <property type="match status" value="1"/>
</dbReference>
<feature type="transmembrane region" description="Helical" evidence="5">
    <location>
        <begin position="16"/>
        <end position="36"/>
    </location>
</feature>
<dbReference type="PANTHER" id="PTHR32322:SF9">
    <property type="entry name" value="AMINO-ACID METABOLITE EFFLUX PUMP-RELATED"/>
    <property type="match status" value="1"/>
</dbReference>
<dbReference type="Pfam" id="PF00892">
    <property type="entry name" value="EamA"/>
    <property type="match status" value="2"/>
</dbReference>
<dbReference type="AlphaFoldDB" id="A0A397Q749"/>
<dbReference type="InterPro" id="IPR000620">
    <property type="entry name" value="EamA_dom"/>
</dbReference>
<feature type="transmembrane region" description="Helical" evidence="5">
    <location>
        <begin position="100"/>
        <end position="122"/>
    </location>
</feature>
<evidence type="ECO:0000256" key="3">
    <source>
        <dbReference type="ARBA" id="ARBA00022989"/>
    </source>
</evidence>
<evidence type="ECO:0000313" key="8">
    <source>
        <dbReference type="Proteomes" id="UP000266273"/>
    </source>
</evidence>
<proteinExistence type="predicted"/>
<evidence type="ECO:0000256" key="4">
    <source>
        <dbReference type="ARBA" id="ARBA00023136"/>
    </source>
</evidence>
<dbReference type="Proteomes" id="UP000266273">
    <property type="component" value="Unassembled WGS sequence"/>
</dbReference>
<accession>A0A397Q749</accession>
<evidence type="ECO:0000256" key="2">
    <source>
        <dbReference type="ARBA" id="ARBA00022692"/>
    </source>
</evidence>
<dbReference type="RefSeq" id="WP_119061631.1">
    <property type="nucleotide sequence ID" value="NZ_QXDF01000001.1"/>
</dbReference>
<sequence length="308" mass="32810">MSDVPAINTSMSASEWAMLITLSLLWGASFFFNGVAVQSLPTFTVVVARVLIAAVILHLALRASGLRMPRDARLWRTFFAMAFINNVMPFSLIVWGQSHIASGLAAIVNATTPLFTVMIAHVFTSDEKLTRGRLAGVIIGLFGVTVMIGLDALRNLGVNVVAQLAVLGAAMCYASAAVFGRRFRTLKVTPLQTATGQTSAASIILLPVMFLVDQPWTLQMPGVATIAALFAVAALSTALAYIIYFRLLASAGATNVLLVTFLVPVVAILLGTLFLGEVLQPQHLLGMGLIGLGLAAIDGRPWRLLMRC</sequence>
<evidence type="ECO:0000256" key="1">
    <source>
        <dbReference type="ARBA" id="ARBA00004141"/>
    </source>
</evidence>
<keyword evidence="4 5" id="KW-0472">Membrane</keyword>
<feature type="transmembrane region" description="Helical" evidence="5">
    <location>
        <begin position="73"/>
        <end position="94"/>
    </location>
</feature>
<keyword evidence="2 5" id="KW-0812">Transmembrane</keyword>
<dbReference type="GO" id="GO:0016020">
    <property type="term" value="C:membrane"/>
    <property type="evidence" value="ECO:0007669"/>
    <property type="project" value="UniProtKB-SubCell"/>
</dbReference>
<feature type="transmembrane region" description="Helical" evidence="5">
    <location>
        <begin position="224"/>
        <end position="244"/>
    </location>
</feature>
<feature type="transmembrane region" description="Helical" evidence="5">
    <location>
        <begin position="134"/>
        <end position="154"/>
    </location>
</feature>
<evidence type="ECO:0000256" key="5">
    <source>
        <dbReference type="SAM" id="Phobius"/>
    </source>
</evidence>
<feature type="transmembrane region" description="Helical" evidence="5">
    <location>
        <begin position="256"/>
        <end position="275"/>
    </location>
</feature>
<feature type="domain" description="EamA" evidence="6">
    <location>
        <begin position="18"/>
        <end position="148"/>
    </location>
</feature>
<organism evidence="7 8">
    <name type="scientific">Dichotomicrobium thermohalophilum</name>
    <dbReference type="NCBI Taxonomy" id="933063"/>
    <lineage>
        <taxon>Bacteria</taxon>
        <taxon>Pseudomonadati</taxon>
        <taxon>Pseudomonadota</taxon>
        <taxon>Alphaproteobacteria</taxon>
        <taxon>Hyphomicrobiales</taxon>
        <taxon>Hyphomicrobiaceae</taxon>
        <taxon>Dichotomicrobium</taxon>
    </lineage>
</organism>
<evidence type="ECO:0000313" key="7">
    <source>
        <dbReference type="EMBL" id="RIA56878.1"/>
    </source>
</evidence>
<comment type="subcellular location">
    <subcellularLocation>
        <location evidence="1">Membrane</location>
        <topology evidence="1">Multi-pass membrane protein</topology>
    </subcellularLocation>
</comment>
<feature type="transmembrane region" description="Helical" evidence="5">
    <location>
        <begin position="160"/>
        <end position="179"/>
    </location>
</feature>
<keyword evidence="8" id="KW-1185">Reference proteome</keyword>
<dbReference type="SUPFAM" id="SSF103481">
    <property type="entry name" value="Multidrug resistance efflux transporter EmrE"/>
    <property type="match status" value="2"/>
</dbReference>
<dbReference type="InterPro" id="IPR050638">
    <property type="entry name" value="AA-Vitamin_Transporters"/>
</dbReference>
<name>A0A397Q749_9HYPH</name>